<dbReference type="InterPro" id="IPR036343">
    <property type="entry name" value="GluRdtase_N_sf"/>
</dbReference>
<dbReference type="InterPro" id="IPR018214">
    <property type="entry name" value="GluRdtase_CS"/>
</dbReference>
<comment type="subunit">
    <text evidence="4">Homodimer.</text>
</comment>
<keyword evidence="3 4" id="KW-0627">Porphyrin biosynthesis</keyword>
<proteinExistence type="inferred from homology"/>
<dbReference type="EMBL" id="APJW01000001">
    <property type="protein sequence ID" value="EQM63000.1"/>
    <property type="molecule type" value="Genomic_DNA"/>
</dbReference>
<evidence type="ECO:0000259" key="5">
    <source>
        <dbReference type="Pfam" id="PF05201"/>
    </source>
</evidence>
<feature type="binding site" evidence="4">
    <location>
        <begin position="50"/>
        <end position="53"/>
    </location>
    <ligand>
        <name>substrate</name>
    </ligand>
</feature>
<dbReference type="SUPFAM" id="SSF69742">
    <property type="entry name" value="Glutamyl tRNA-reductase catalytic, N-terminal domain"/>
    <property type="match status" value="1"/>
</dbReference>
<keyword evidence="1 4" id="KW-0521">NADP</keyword>
<dbReference type="PROSITE" id="PS00747">
    <property type="entry name" value="GLUTR"/>
    <property type="match status" value="1"/>
</dbReference>
<dbReference type="Proteomes" id="UP000016064">
    <property type="component" value="Unassembled WGS sequence"/>
</dbReference>
<comment type="pathway">
    <text evidence="4">Porphyrin-containing compound metabolism; protoporphyrin-IX biosynthesis; 5-aminolevulinate from L-glutamyl-tRNA(Glu): step 1/2.</text>
</comment>
<dbReference type="InterPro" id="IPR015895">
    <property type="entry name" value="4pyrrol_synth_GluRdtase_N"/>
</dbReference>
<feature type="binding site" evidence="4">
    <location>
        <position position="102"/>
    </location>
    <ligand>
        <name>substrate</name>
    </ligand>
</feature>
<comment type="similarity">
    <text evidence="4">Belongs to the glutamyl-tRNA reductase family.</text>
</comment>
<comment type="caution">
    <text evidence="6">The sequence shown here is derived from an EMBL/GenBank/DDBJ whole genome shotgun (WGS) entry which is preliminary data.</text>
</comment>
<dbReference type="HAMAP" id="MF_00087">
    <property type="entry name" value="Glu_tRNA_reductase"/>
    <property type="match status" value="1"/>
</dbReference>
<comment type="function">
    <text evidence="4">Catalyzes the NADPH-dependent reduction of glutamyl-tRNA(Glu) to glutamate 1-semialdehyde (GSA).</text>
</comment>
<dbReference type="Gene3D" id="3.30.460.30">
    <property type="entry name" value="Glutamyl-tRNA reductase, N-terminal domain"/>
    <property type="match status" value="1"/>
</dbReference>
<feature type="site" description="Important for activity" evidence="4">
    <location>
        <position position="92"/>
    </location>
</feature>
<dbReference type="PANTHER" id="PTHR43120:SF1">
    <property type="entry name" value="GLUTAMYL-TRNA REDUCTASE 1, CHLOROPLASTIC"/>
    <property type="match status" value="1"/>
</dbReference>
<dbReference type="NCBIfam" id="NF001909">
    <property type="entry name" value="PRK00676.1"/>
    <property type="match status" value="1"/>
</dbReference>
<keyword evidence="7" id="KW-1185">Reference proteome</keyword>
<evidence type="ECO:0000256" key="3">
    <source>
        <dbReference type="ARBA" id="ARBA00023244"/>
    </source>
</evidence>
<feature type="binding site" evidence="4">
    <location>
        <begin position="181"/>
        <end position="186"/>
    </location>
    <ligand>
        <name>NADP(+)</name>
        <dbReference type="ChEBI" id="CHEBI:58349"/>
    </ligand>
</feature>
<dbReference type="EC" id="1.2.1.70" evidence="4"/>
<sequence length="338" mass="38721">MILGVVGVSYREAALQEREAVINLLEDFENQPDLVQRFFGDNGSFVLLLTCHRAEIYYFADSFINPQTELISRIASLGTCPYAYQELDCFAHLFAVTSGVDSLIFGETEIQGQVKRAYMRSQAMRNLPFSLHFLFQKALKVGKDFRSQTTWCYSSVTMEAVVQEMLVDYKKSTHDKLLFIGYSDINRKIAAGLKSHGYKNITFCSRCEIHTPYHTIKRHQLSFRDPYDVIFFGSAEVAEDFVDLSLRSLASIPNRLVFDFNVPRTFTFTESSNGLICLDMDFISERVQKKLQCSRLSGNKESPFLTLAAKKQWEVYEKKCSHMYLEQVAASQPKLLIL</sequence>
<organism evidence="6 7">
    <name type="scientific">Chlamydia ibidis 10-1398/6</name>
    <dbReference type="NCBI Taxonomy" id="1046581"/>
    <lineage>
        <taxon>Bacteria</taxon>
        <taxon>Pseudomonadati</taxon>
        <taxon>Chlamydiota</taxon>
        <taxon>Chlamydiia</taxon>
        <taxon>Chlamydiales</taxon>
        <taxon>Chlamydiaceae</taxon>
        <taxon>Chlamydia/Chlamydophila group</taxon>
        <taxon>Chlamydia</taxon>
    </lineage>
</organism>
<evidence type="ECO:0000256" key="1">
    <source>
        <dbReference type="ARBA" id="ARBA00022857"/>
    </source>
</evidence>
<feature type="domain" description="Glutamyl-tRNA reductase N-terminal" evidence="5">
    <location>
        <begin position="6"/>
        <end position="149"/>
    </location>
</feature>
<keyword evidence="2 4" id="KW-0560">Oxidoreductase</keyword>
<evidence type="ECO:0000256" key="2">
    <source>
        <dbReference type="ARBA" id="ARBA00023002"/>
    </source>
</evidence>
<protein>
    <recommendedName>
        <fullName evidence="4">Glutamyl-tRNA reductase</fullName>
        <shortName evidence="4">GluTR</shortName>
        <ecNumber evidence="4">1.2.1.70</ecNumber>
    </recommendedName>
</protein>
<dbReference type="InterPro" id="IPR000343">
    <property type="entry name" value="4pyrrol_synth_GluRdtase"/>
</dbReference>
<dbReference type="PANTHER" id="PTHR43120">
    <property type="entry name" value="GLUTAMYL-TRNA REDUCTASE 1, CHLOROPLASTIC"/>
    <property type="match status" value="1"/>
</dbReference>
<name>A0ABN0N0E1_9CHLA</name>
<comment type="domain">
    <text evidence="4">Possesses an unusual extended V-shaped dimeric structure with each monomer consisting of three distinct domains arranged along a curved 'spinal' alpha-helix. The N-terminal catalytic domain specifically recognizes the glutamate moiety of the substrate. The second domain is the NADPH-binding domain, and the third C-terminal domain is responsible for dimerization.</text>
</comment>
<dbReference type="RefSeq" id="WP_020370745.1">
    <property type="nucleotide sequence ID" value="NZ_APJW01000001.1"/>
</dbReference>
<evidence type="ECO:0000313" key="6">
    <source>
        <dbReference type="EMBL" id="EQM63000.1"/>
    </source>
</evidence>
<accession>A0ABN0N0E1</accession>
<comment type="miscellaneous">
    <text evidence="4">During catalysis, the active site Cys acts as a nucleophile attacking the alpha-carbonyl group of tRNA-bound glutamate with the formation of a thioester intermediate between enzyme and glutamate, and the concomitant release of tRNA(Glu). The thioester intermediate is finally reduced by direct hydride transfer from NADPH, to form the product GSA.</text>
</comment>
<comment type="catalytic activity">
    <reaction evidence="4">
        <text>(S)-4-amino-5-oxopentanoate + tRNA(Glu) + NADP(+) = L-glutamyl-tRNA(Glu) + NADPH + H(+)</text>
        <dbReference type="Rhea" id="RHEA:12344"/>
        <dbReference type="Rhea" id="RHEA-COMP:9663"/>
        <dbReference type="Rhea" id="RHEA-COMP:9680"/>
        <dbReference type="ChEBI" id="CHEBI:15378"/>
        <dbReference type="ChEBI" id="CHEBI:57501"/>
        <dbReference type="ChEBI" id="CHEBI:57783"/>
        <dbReference type="ChEBI" id="CHEBI:58349"/>
        <dbReference type="ChEBI" id="CHEBI:78442"/>
        <dbReference type="ChEBI" id="CHEBI:78520"/>
        <dbReference type="EC" id="1.2.1.70"/>
    </reaction>
</comment>
<gene>
    <name evidence="4" type="primary">hemA</name>
    <name evidence="6" type="ORF">H359_0094</name>
</gene>
<feature type="binding site" evidence="4">
    <location>
        <begin position="107"/>
        <end position="109"/>
    </location>
    <ligand>
        <name>substrate</name>
    </ligand>
</feature>
<dbReference type="Pfam" id="PF05201">
    <property type="entry name" value="GlutR_N"/>
    <property type="match status" value="1"/>
</dbReference>
<reference evidence="6 7" key="1">
    <citation type="submission" date="2013-07" db="EMBL/GenBank/DDBJ databases">
        <title>Isolation of a new Chlamydia species from the feral Sacred Ibis (Threskiornis aethiopicus): Chlamydia ibidis.</title>
        <authorList>
            <person name="Vorimore F."/>
            <person name="Hsia R.-C."/>
            <person name="Huot-Creasy H."/>
            <person name="Bastian S."/>
            <person name="Deruyter L."/>
            <person name="Passet A."/>
            <person name="Sachse K."/>
            <person name="Bavoil P."/>
            <person name="Myers G."/>
            <person name="Laroucau K."/>
        </authorList>
    </citation>
    <scope>NUCLEOTIDE SEQUENCE [LARGE SCALE GENOMIC DNA]</scope>
    <source>
        <strain evidence="6 7">10-1398/6</strain>
    </source>
</reference>
<feature type="active site" description="Nucleophile" evidence="4">
    <location>
        <position position="51"/>
    </location>
</feature>
<evidence type="ECO:0000256" key="4">
    <source>
        <dbReference type="HAMAP-Rule" id="MF_00087"/>
    </source>
</evidence>
<evidence type="ECO:0000313" key="7">
    <source>
        <dbReference type="Proteomes" id="UP000016064"/>
    </source>
</evidence>
<feature type="binding site" evidence="4">
    <location>
        <position position="113"/>
    </location>
    <ligand>
        <name>substrate</name>
    </ligand>
</feature>